<comment type="caution">
    <text evidence="1">The sequence shown here is derived from an EMBL/GenBank/DDBJ whole genome shotgun (WGS) entry which is preliminary data.</text>
</comment>
<organism evidence="1 2">
    <name type="scientific">Salix dunnii</name>
    <dbReference type="NCBI Taxonomy" id="1413687"/>
    <lineage>
        <taxon>Eukaryota</taxon>
        <taxon>Viridiplantae</taxon>
        <taxon>Streptophyta</taxon>
        <taxon>Embryophyta</taxon>
        <taxon>Tracheophyta</taxon>
        <taxon>Spermatophyta</taxon>
        <taxon>Magnoliopsida</taxon>
        <taxon>eudicotyledons</taxon>
        <taxon>Gunneridae</taxon>
        <taxon>Pentapetalae</taxon>
        <taxon>rosids</taxon>
        <taxon>fabids</taxon>
        <taxon>Malpighiales</taxon>
        <taxon>Salicaceae</taxon>
        <taxon>Saliceae</taxon>
        <taxon>Salix</taxon>
    </lineage>
</organism>
<dbReference type="Proteomes" id="UP000657918">
    <property type="component" value="Unassembled WGS sequence"/>
</dbReference>
<evidence type="ECO:0000313" key="1">
    <source>
        <dbReference type="EMBL" id="KAF9669555.1"/>
    </source>
</evidence>
<gene>
    <name evidence="1" type="ORF">SADUNF_Sadunf14G0119600</name>
</gene>
<proteinExistence type="predicted"/>
<keyword evidence="2" id="KW-1185">Reference proteome</keyword>
<evidence type="ECO:0000313" key="2">
    <source>
        <dbReference type="Proteomes" id="UP000657918"/>
    </source>
</evidence>
<dbReference type="AlphaFoldDB" id="A0A835JF99"/>
<accession>A0A835JF99</accession>
<reference evidence="1 2" key="1">
    <citation type="submission" date="2020-10" db="EMBL/GenBank/DDBJ databases">
        <title>Plant Genome Project.</title>
        <authorList>
            <person name="Zhang R.-G."/>
        </authorList>
    </citation>
    <scope>NUCLEOTIDE SEQUENCE [LARGE SCALE GENOMIC DNA]</scope>
    <source>
        <strain evidence="1">FAFU-HL-1</strain>
        <tissue evidence="1">Leaf</tissue>
    </source>
</reference>
<name>A0A835JF99_9ROSI</name>
<dbReference type="EMBL" id="JADGMS010000014">
    <property type="protein sequence ID" value="KAF9669555.1"/>
    <property type="molecule type" value="Genomic_DNA"/>
</dbReference>
<protein>
    <submittedName>
        <fullName evidence="1">Uncharacterized protein</fullName>
    </submittedName>
</protein>
<sequence>MGDGDRPATNSEPPVSYLSSEYGDVHAIFTCDMYKRENMKFKAFKAHVPIAGRRNFGEGSRRSQAYLGSIASSQVQLDFQAMEYTYSQGNAPAGVIETEETYKARKQIEANHQPVRLPLVINLLQAVFLKILFNVILLRSAFCFSKLASVAQACQSLCIAGELPSQGNEESFIEGCKEENSDKEKGGV</sequence>